<dbReference type="PROSITE" id="PS50994">
    <property type="entry name" value="INTEGRASE"/>
    <property type="match status" value="1"/>
</dbReference>
<keyword evidence="4" id="KW-1185">Reference proteome</keyword>
<dbReference type="Gene3D" id="3.30.420.10">
    <property type="entry name" value="Ribonuclease H-like superfamily/Ribonuclease H"/>
    <property type="match status" value="1"/>
</dbReference>
<protein>
    <recommendedName>
        <fullName evidence="2">Integrase catalytic domain-containing protein</fullName>
    </recommendedName>
</protein>
<dbReference type="Proteomes" id="UP000765509">
    <property type="component" value="Unassembled WGS sequence"/>
</dbReference>
<comment type="caution">
    <text evidence="3">The sequence shown here is derived from an EMBL/GenBank/DDBJ whole genome shotgun (WGS) entry which is preliminary data.</text>
</comment>
<dbReference type="AlphaFoldDB" id="A0A9Q3JPR5"/>
<dbReference type="GO" id="GO:0015074">
    <property type="term" value="P:DNA integration"/>
    <property type="evidence" value="ECO:0007669"/>
    <property type="project" value="InterPro"/>
</dbReference>
<accession>A0A9Q3JPR5</accession>
<sequence length="166" mass="19177">MEISKACAWWPSWRKNVIENCHSCKRFQKANKATGKTFVLMVNIQEPSTLWEVAHMDWVTALQPGGEKSYNESLVIVDRYNKTPVFLPCLKDDIAMDTALLICNRVISHTCLFKNIISDRDPKFTSALWTNLHKLWGTKISFSSAYHPQIDGLEERMIQSLEDMIR</sequence>
<dbReference type="SUPFAM" id="SSF53098">
    <property type="entry name" value="Ribonuclease H-like"/>
    <property type="match status" value="1"/>
</dbReference>
<dbReference type="PANTHER" id="PTHR37984:SF5">
    <property type="entry name" value="PROTEIN NYNRIN-LIKE"/>
    <property type="match status" value="1"/>
</dbReference>
<gene>
    <name evidence="3" type="ORF">O181_105858</name>
</gene>
<evidence type="ECO:0000256" key="1">
    <source>
        <dbReference type="ARBA" id="ARBA00022884"/>
    </source>
</evidence>
<evidence type="ECO:0000259" key="2">
    <source>
        <dbReference type="PROSITE" id="PS50994"/>
    </source>
</evidence>
<proteinExistence type="predicted"/>
<evidence type="ECO:0000313" key="3">
    <source>
        <dbReference type="EMBL" id="MBW0566143.1"/>
    </source>
</evidence>
<name>A0A9Q3JPR5_9BASI</name>
<organism evidence="3 4">
    <name type="scientific">Austropuccinia psidii MF-1</name>
    <dbReference type="NCBI Taxonomy" id="1389203"/>
    <lineage>
        <taxon>Eukaryota</taxon>
        <taxon>Fungi</taxon>
        <taxon>Dikarya</taxon>
        <taxon>Basidiomycota</taxon>
        <taxon>Pucciniomycotina</taxon>
        <taxon>Pucciniomycetes</taxon>
        <taxon>Pucciniales</taxon>
        <taxon>Sphaerophragmiaceae</taxon>
        <taxon>Austropuccinia</taxon>
    </lineage>
</organism>
<dbReference type="InterPro" id="IPR036397">
    <property type="entry name" value="RNaseH_sf"/>
</dbReference>
<dbReference type="InterPro" id="IPR001584">
    <property type="entry name" value="Integrase_cat-core"/>
</dbReference>
<dbReference type="PANTHER" id="PTHR37984">
    <property type="entry name" value="PROTEIN CBG26694"/>
    <property type="match status" value="1"/>
</dbReference>
<evidence type="ECO:0000313" key="4">
    <source>
        <dbReference type="Proteomes" id="UP000765509"/>
    </source>
</evidence>
<dbReference type="GO" id="GO:0005634">
    <property type="term" value="C:nucleus"/>
    <property type="evidence" value="ECO:0007669"/>
    <property type="project" value="UniProtKB-ARBA"/>
</dbReference>
<dbReference type="EMBL" id="AVOT02078636">
    <property type="protein sequence ID" value="MBW0566143.1"/>
    <property type="molecule type" value="Genomic_DNA"/>
</dbReference>
<reference evidence="3" key="1">
    <citation type="submission" date="2021-03" db="EMBL/GenBank/DDBJ databases">
        <title>Draft genome sequence of rust myrtle Austropuccinia psidii MF-1, a brazilian biotype.</title>
        <authorList>
            <person name="Quecine M.C."/>
            <person name="Pachon D.M.R."/>
            <person name="Bonatelli M.L."/>
            <person name="Correr F.H."/>
            <person name="Franceschini L.M."/>
            <person name="Leite T.F."/>
            <person name="Margarido G.R.A."/>
            <person name="Almeida C.A."/>
            <person name="Ferrarezi J.A."/>
            <person name="Labate C.A."/>
        </authorList>
    </citation>
    <scope>NUCLEOTIDE SEQUENCE</scope>
    <source>
        <strain evidence="3">MF-1</strain>
    </source>
</reference>
<keyword evidence="1" id="KW-0694">RNA-binding</keyword>
<dbReference type="InterPro" id="IPR012337">
    <property type="entry name" value="RNaseH-like_sf"/>
</dbReference>
<feature type="domain" description="Integrase catalytic" evidence="2">
    <location>
        <begin position="43"/>
        <end position="166"/>
    </location>
</feature>
<dbReference type="InterPro" id="IPR050951">
    <property type="entry name" value="Retrovirus_Pol_polyprotein"/>
</dbReference>
<dbReference type="GO" id="GO:0003723">
    <property type="term" value="F:RNA binding"/>
    <property type="evidence" value="ECO:0007669"/>
    <property type="project" value="UniProtKB-KW"/>
</dbReference>
<dbReference type="OrthoDB" id="2273864at2759"/>